<dbReference type="Pfam" id="PF06832">
    <property type="entry name" value="BiPBP_C"/>
    <property type="match status" value="1"/>
</dbReference>
<accession>A0ABT1U9V9</accession>
<evidence type="ECO:0000313" key="2">
    <source>
        <dbReference type="EMBL" id="MCQ8130650.1"/>
    </source>
</evidence>
<dbReference type="Proteomes" id="UP001524586">
    <property type="component" value="Unassembled WGS sequence"/>
</dbReference>
<keyword evidence="3" id="KW-1185">Reference proteome</keyword>
<sequence length="88" mass="9156">DEAATQPPRIVSPQAGVSYPVRAGQAGSIEFSAVSSAGNSRLFWFVDDHFAGEGATLLWPAKPGNFQVLVVDGQGRAAKVELTAVSAK</sequence>
<reference evidence="2 3" key="1">
    <citation type="submission" date="2022-07" db="EMBL/GenBank/DDBJ databases">
        <title>Methylomonas rivi sp. nov., Methylomonas rosea sp. nov., Methylomonas aureus sp. nov. and Methylomonas subterranea sp. nov., four novel methanotrophs isolated from a freshwater creek and the deep terrestrial subsurface.</title>
        <authorList>
            <person name="Abin C."/>
            <person name="Sankaranarayanan K."/>
            <person name="Garner C."/>
            <person name="Sindelar R."/>
            <person name="Kotary K."/>
            <person name="Garner R."/>
            <person name="Barclay S."/>
            <person name="Lawson P."/>
            <person name="Krumholz L."/>
        </authorList>
    </citation>
    <scope>NUCLEOTIDE SEQUENCE [LARGE SCALE GENOMIC DNA]</scope>
    <source>
        <strain evidence="2 3">WSC-6</strain>
    </source>
</reference>
<feature type="non-terminal residue" evidence="2">
    <location>
        <position position="1"/>
    </location>
</feature>
<feature type="domain" description="Penicillin-binding C-terminal" evidence="1">
    <location>
        <begin position="2"/>
        <end position="81"/>
    </location>
</feature>
<dbReference type="EMBL" id="JANIBK010000194">
    <property type="protein sequence ID" value="MCQ8130650.1"/>
    <property type="molecule type" value="Genomic_DNA"/>
</dbReference>
<comment type="caution">
    <text evidence="2">The sequence shown here is derived from an EMBL/GenBank/DDBJ whole genome shotgun (WGS) entry which is preliminary data.</text>
</comment>
<gene>
    <name evidence="2" type="ORF">NP596_19495</name>
</gene>
<evidence type="ECO:0000259" key="1">
    <source>
        <dbReference type="Pfam" id="PF06832"/>
    </source>
</evidence>
<dbReference type="InterPro" id="IPR009647">
    <property type="entry name" value="PBP_C"/>
</dbReference>
<protein>
    <recommendedName>
        <fullName evidence="1">Penicillin-binding C-terminal domain-containing protein</fullName>
    </recommendedName>
</protein>
<evidence type="ECO:0000313" key="3">
    <source>
        <dbReference type="Proteomes" id="UP001524586"/>
    </source>
</evidence>
<organism evidence="2 3">
    <name type="scientific">Methylomonas rivi</name>
    <dbReference type="NCBI Taxonomy" id="2952226"/>
    <lineage>
        <taxon>Bacteria</taxon>
        <taxon>Pseudomonadati</taxon>
        <taxon>Pseudomonadota</taxon>
        <taxon>Gammaproteobacteria</taxon>
        <taxon>Methylococcales</taxon>
        <taxon>Methylococcaceae</taxon>
        <taxon>Methylomonas</taxon>
    </lineage>
</organism>
<dbReference type="RefSeq" id="WP_256617068.1">
    <property type="nucleotide sequence ID" value="NZ_JANIBK010000194.1"/>
</dbReference>
<proteinExistence type="predicted"/>
<name>A0ABT1U9V9_9GAMM</name>